<accession>A0A1A7QZZ8</accession>
<name>A0A1A7QZZ8_9FLAO</name>
<keyword evidence="1" id="KW-1133">Transmembrane helix</keyword>
<dbReference type="RefSeq" id="WP_066434964.1">
    <property type="nucleotide sequence ID" value="NZ_LZRN01000023.1"/>
</dbReference>
<feature type="transmembrane region" description="Helical" evidence="1">
    <location>
        <begin position="92"/>
        <end position="115"/>
    </location>
</feature>
<reference evidence="2 3" key="1">
    <citation type="submission" date="2018-06" db="EMBL/GenBank/DDBJ databases">
        <title>Genomic Encyclopedia of Archaeal and Bacterial Type Strains, Phase II (KMG-II): from individual species to whole genera.</title>
        <authorList>
            <person name="Goeker M."/>
        </authorList>
    </citation>
    <scope>NUCLEOTIDE SEQUENCE [LARGE SCALE GENOMIC DNA]</scope>
    <source>
        <strain evidence="2 3">DSM 12408</strain>
    </source>
</reference>
<dbReference type="AlphaFoldDB" id="A0A1A7QZZ8"/>
<dbReference type="EMBL" id="QLLQ01000016">
    <property type="protein sequence ID" value="RAJ20024.1"/>
    <property type="molecule type" value="Genomic_DNA"/>
</dbReference>
<evidence type="ECO:0000313" key="2">
    <source>
        <dbReference type="EMBL" id="RAJ20024.1"/>
    </source>
</evidence>
<evidence type="ECO:0000313" key="3">
    <source>
        <dbReference type="Proteomes" id="UP000248987"/>
    </source>
</evidence>
<feature type="transmembrane region" description="Helical" evidence="1">
    <location>
        <begin position="34"/>
        <end position="54"/>
    </location>
</feature>
<keyword evidence="1" id="KW-0812">Transmembrane</keyword>
<sequence>MIENLPNWINWLFLLTAMFTIGMFHVSNGKPVKLTFLIILWGLGQSILALTGYYQKTDIVPPRFLWVLIPVVCFIIFGMFKKQRTLMIESRQMNISTFLHVVRIPVEIVLFYLFVHKMVPGLMTFEGRNFEILAGISAPIVGVLTLKSLISRKMLIIWNVISLFLVLFIMVNGILSSDLPIQMFGFEQPNRAINYFPFILLPATIVPIVIYTHLIDIIKLWNVNDSKNEQNQCSR</sequence>
<feature type="transmembrane region" description="Helical" evidence="1">
    <location>
        <begin position="6"/>
        <end position="27"/>
    </location>
</feature>
<comment type="caution">
    <text evidence="2">The sequence shown here is derived from an EMBL/GenBank/DDBJ whole genome shotgun (WGS) entry which is preliminary data.</text>
</comment>
<evidence type="ECO:0000256" key="1">
    <source>
        <dbReference type="SAM" id="Phobius"/>
    </source>
</evidence>
<organism evidence="2 3">
    <name type="scientific">Gelidibacter algens</name>
    <dbReference type="NCBI Taxonomy" id="49280"/>
    <lineage>
        <taxon>Bacteria</taxon>
        <taxon>Pseudomonadati</taxon>
        <taxon>Bacteroidota</taxon>
        <taxon>Flavobacteriia</taxon>
        <taxon>Flavobacteriales</taxon>
        <taxon>Flavobacteriaceae</taxon>
        <taxon>Gelidibacter</taxon>
    </lineage>
</organism>
<gene>
    <name evidence="2" type="ORF">LX77_03238</name>
</gene>
<feature type="transmembrane region" description="Helical" evidence="1">
    <location>
        <begin position="130"/>
        <end position="149"/>
    </location>
</feature>
<dbReference type="STRING" id="49280.A9996_11565"/>
<feature type="transmembrane region" description="Helical" evidence="1">
    <location>
        <begin position="156"/>
        <end position="175"/>
    </location>
</feature>
<dbReference type="Proteomes" id="UP000248987">
    <property type="component" value="Unassembled WGS sequence"/>
</dbReference>
<protein>
    <submittedName>
        <fullName evidence="2">Uncharacterized protein</fullName>
    </submittedName>
</protein>
<feature type="transmembrane region" description="Helical" evidence="1">
    <location>
        <begin position="60"/>
        <end position="80"/>
    </location>
</feature>
<keyword evidence="3" id="KW-1185">Reference proteome</keyword>
<proteinExistence type="predicted"/>
<feature type="transmembrane region" description="Helical" evidence="1">
    <location>
        <begin position="195"/>
        <end position="214"/>
    </location>
</feature>
<dbReference type="OrthoDB" id="675847at2"/>
<keyword evidence="1" id="KW-0472">Membrane</keyword>